<evidence type="ECO:0000313" key="6">
    <source>
        <dbReference type="Proteomes" id="UP001333110"/>
    </source>
</evidence>
<dbReference type="InterPro" id="IPR052970">
    <property type="entry name" value="Inner_ear_hair_cell_LOXHD"/>
</dbReference>
<gene>
    <name evidence="5" type="ORF">QYF61_024459</name>
</gene>
<feature type="chain" id="PRO_5043046267" description="PLAT domain-containing protein" evidence="3">
    <location>
        <begin position="25"/>
        <end position="380"/>
    </location>
</feature>
<evidence type="ECO:0000256" key="2">
    <source>
        <dbReference type="SAM" id="Coils"/>
    </source>
</evidence>
<keyword evidence="6" id="KW-1185">Reference proteome</keyword>
<dbReference type="EMBL" id="JAUNZN010000018">
    <property type="protein sequence ID" value="KAK4811323.1"/>
    <property type="molecule type" value="Genomic_DNA"/>
</dbReference>
<dbReference type="Pfam" id="PF01477">
    <property type="entry name" value="PLAT"/>
    <property type="match status" value="3"/>
</dbReference>
<evidence type="ECO:0000259" key="4">
    <source>
        <dbReference type="PROSITE" id="PS50095"/>
    </source>
</evidence>
<keyword evidence="3" id="KW-0732">Signal</keyword>
<evidence type="ECO:0000256" key="1">
    <source>
        <dbReference type="PROSITE-ProRule" id="PRU00152"/>
    </source>
</evidence>
<proteinExistence type="predicted"/>
<dbReference type="AlphaFoldDB" id="A0AAN7RXN4"/>
<protein>
    <recommendedName>
        <fullName evidence="4">PLAT domain-containing protein</fullName>
    </recommendedName>
</protein>
<feature type="domain" description="PLAT" evidence="4">
    <location>
        <begin position="121"/>
        <end position="239"/>
    </location>
</feature>
<evidence type="ECO:0000256" key="3">
    <source>
        <dbReference type="SAM" id="SignalP"/>
    </source>
</evidence>
<feature type="domain" description="PLAT" evidence="4">
    <location>
        <begin position="269"/>
        <end position="380"/>
    </location>
</feature>
<dbReference type="PANTHER" id="PTHR45901">
    <property type="entry name" value="PROTEIN CBG12474"/>
    <property type="match status" value="1"/>
</dbReference>
<feature type="signal peptide" evidence="3">
    <location>
        <begin position="1"/>
        <end position="24"/>
    </location>
</feature>
<dbReference type="InterPro" id="IPR036392">
    <property type="entry name" value="PLAT/LH2_dom_sf"/>
</dbReference>
<reference evidence="5 6" key="1">
    <citation type="journal article" date="2023" name="J. Hered.">
        <title>Chromosome-level genome of the wood stork (Mycteria americana) provides insight into avian chromosome evolution.</title>
        <authorList>
            <person name="Flamio R. Jr."/>
            <person name="Ramstad K.M."/>
        </authorList>
    </citation>
    <scope>NUCLEOTIDE SEQUENCE [LARGE SCALE GENOMIC DNA]</scope>
    <source>
        <strain evidence="5">JAX WOST 10</strain>
    </source>
</reference>
<comment type="caution">
    <text evidence="5">The sequence shown here is derived from an EMBL/GenBank/DDBJ whole genome shotgun (WGS) entry which is preliminary data.</text>
</comment>
<name>A0AAN7RXN4_MYCAM</name>
<evidence type="ECO:0000313" key="5">
    <source>
        <dbReference type="EMBL" id="KAK4811323.1"/>
    </source>
</evidence>
<dbReference type="SUPFAM" id="SSF49723">
    <property type="entry name" value="Lipase/lipooxygenase domain (PLAT/LH2 domain)"/>
    <property type="match status" value="4"/>
</dbReference>
<keyword evidence="2" id="KW-0175">Coiled coil</keyword>
<organism evidence="5 6">
    <name type="scientific">Mycteria americana</name>
    <name type="common">Wood stork</name>
    <dbReference type="NCBI Taxonomy" id="33587"/>
    <lineage>
        <taxon>Eukaryota</taxon>
        <taxon>Metazoa</taxon>
        <taxon>Chordata</taxon>
        <taxon>Craniata</taxon>
        <taxon>Vertebrata</taxon>
        <taxon>Euteleostomi</taxon>
        <taxon>Archelosauria</taxon>
        <taxon>Archosauria</taxon>
        <taxon>Dinosauria</taxon>
        <taxon>Saurischia</taxon>
        <taxon>Theropoda</taxon>
        <taxon>Coelurosauria</taxon>
        <taxon>Aves</taxon>
        <taxon>Neognathae</taxon>
        <taxon>Neoaves</taxon>
        <taxon>Aequornithes</taxon>
        <taxon>Ciconiiformes</taxon>
        <taxon>Ciconiidae</taxon>
        <taxon>Mycteria</taxon>
    </lineage>
</organism>
<sequence length="380" mass="42795">MHLMKLRCLISSWVLTFPWWQREAADVGKIYKIQIGRDGKGIGDGWFLESVMLKWLAMKTKESDKKKKKKESDEEEEEETKVEEVMDIYTFVAHCWLAKDEGDKELVVELVPDGESSLEENTYEVHVLTGDVCGAGTDANVFLSIYGVGRGDTGEHQLKRSNNLKFEKGQVDVFTIKAIDLGELKKLQIHHDNSAKSTTYTVKVKTGDKKNVGTDANVFITLYGSKDDTGIASLKASKINKNKFERGKVDEFTVESVDIGDLKKIKIGHDNKDHENTSNIFGAGTDADVFIVLYGSNGICTQQKSLCLNKREQRMYFERNSVNQFIVELEDVGDIIEKIRIGHKGGGLNSRWHLDRVAIRRLLSNGNVGCESQHSTIDFH</sequence>
<dbReference type="PROSITE" id="PS50095">
    <property type="entry name" value="PLAT"/>
    <property type="match status" value="2"/>
</dbReference>
<comment type="caution">
    <text evidence="1">Lacks conserved residue(s) required for the propagation of feature annotation.</text>
</comment>
<dbReference type="PANTHER" id="PTHR45901:SF3">
    <property type="entry name" value="LIPOXYGENASE HOMOLOGY DOMAIN-CONTAINING PROTEIN 1"/>
    <property type="match status" value="1"/>
</dbReference>
<dbReference type="InterPro" id="IPR001024">
    <property type="entry name" value="PLAT/LH2_dom"/>
</dbReference>
<dbReference type="Proteomes" id="UP001333110">
    <property type="component" value="Unassembled WGS sequence"/>
</dbReference>
<dbReference type="Gene3D" id="2.60.60.20">
    <property type="entry name" value="PLAT/LH2 domain"/>
    <property type="match status" value="2"/>
</dbReference>
<accession>A0AAN7RXN4</accession>
<feature type="coiled-coil region" evidence="2">
    <location>
        <begin position="58"/>
        <end position="85"/>
    </location>
</feature>
<dbReference type="Gene3D" id="2.40.180.10">
    <property type="entry name" value="Catalase core domain"/>
    <property type="match status" value="2"/>
</dbReference>